<feature type="compositionally biased region" description="Basic residues" evidence="1">
    <location>
        <begin position="67"/>
        <end position="79"/>
    </location>
</feature>
<reference evidence="2 3" key="2">
    <citation type="submission" date="2018-08" db="EMBL/GenBank/DDBJ databases">
        <authorList>
            <person name="Laetsch R D."/>
            <person name="Stevens L."/>
            <person name="Kumar S."/>
            <person name="Blaxter L. M."/>
        </authorList>
    </citation>
    <scope>NUCLEOTIDE SEQUENCE [LARGE SCALE GENOMIC DNA]</scope>
</reference>
<protein>
    <submittedName>
        <fullName evidence="4">DUF5641 domain-containing protein</fullName>
    </submittedName>
</protein>
<evidence type="ECO:0000313" key="4">
    <source>
        <dbReference type="WBParaSite" id="nOo.2.0.1.t01281-RA"/>
    </source>
</evidence>
<reference evidence="4" key="1">
    <citation type="submission" date="2016-06" db="UniProtKB">
        <authorList>
            <consortium name="WormBaseParasite"/>
        </authorList>
    </citation>
    <scope>IDENTIFICATION</scope>
</reference>
<feature type="region of interest" description="Disordered" evidence="1">
    <location>
        <begin position="48"/>
        <end position="153"/>
    </location>
</feature>
<feature type="compositionally biased region" description="Basic and acidic residues" evidence="1">
    <location>
        <begin position="80"/>
        <end position="96"/>
    </location>
</feature>
<dbReference type="EMBL" id="UYRW01000155">
    <property type="protein sequence ID" value="VDK63837.1"/>
    <property type="molecule type" value="Genomic_DNA"/>
</dbReference>
<dbReference type="WBParaSite" id="nOo.2.0.1.t01281-RA">
    <property type="protein sequence ID" value="nOo.2.0.1.t01281-RA"/>
    <property type="gene ID" value="nOo.2.0.1.g01281"/>
</dbReference>
<gene>
    <name evidence="2" type="ORF">NOO_LOCUS1281</name>
</gene>
<keyword evidence="3" id="KW-1185">Reference proteome</keyword>
<proteinExistence type="predicted"/>
<name>A0A182E011_ONCOC</name>
<dbReference type="Proteomes" id="UP000271087">
    <property type="component" value="Unassembled WGS sequence"/>
</dbReference>
<feature type="compositionally biased region" description="Polar residues" evidence="1">
    <location>
        <begin position="122"/>
        <end position="153"/>
    </location>
</feature>
<organism evidence="4">
    <name type="scientific">Onchocerca ochengi</name>
    <name type="common">Filarial nematode worm</name>
    <dbReference type="NCBI Taxonomy" id="42157"/>
    <lineage>
        <taxon>Eukaryota</taxon>
        <taxon>Metazoa</taxon>
        <taxon>Ecdysozoa</taxon>
        <taxon>Nematoda</taxon>
        <taxon>Chromadorea</taxon>
        <taxon>Rhabditida</taxon>
        <taxon>Spirurina</taxon>
        <taxon>Spiruromorpha</taxon>
        <taxon>Filarioidea</taxon>
        <taxon>Onchocercidae</taxon>
        <taxon>Onchocerca</taxon>
    </lineage>
</organism>
<evidence type="ECO:0000313" key="3">
    <source>
        <dbReference type="Proteomes" id="UP000271087"/>
    </source>
</evidence>
<evidence type="ECO:0000313" key="2">
    <source>
        <dbReference type="EMBL" id="VDK63837.1"/>
    </source>
</evidence>
<evidence type="ECO:0000256" key="1">
    <source>
        <dbReference type="SAM" id="MobiDB-lite"/>
    </source>
</evidence>
<feature type="compositionally biased region" description="Basic and acidic residues" evidence="1">
    <location>
        <begin position="109"/>
        <end position="119"/>
    </location>
</feature>
<dbReference type="AlphaFoldDB" id="A0A182E011"/>
<sequence length="153" mass="17481">MEIGKIKELNESADGKIRSVQTELPNAKILNRPANMLYSLETNQHEISTIPLQDSVDQIEEEEPIARRTRSATRKQQIQHKRENDKREDSTAEEPRTITTQQQTSTRKKQTERSAKELIIDNNDSLRTSGQQTSSKPYLRSGHNTQTHLLCSG</sequence>
<accession>A0A182E011</accession>